<dbReference type="SUPFAM" id="SSF51215">
    <property type="entry name" value="Regulatory protein AraC"/>
    <property type="match status" value="1"/>
</dbReference>
<dbReference type="InterPro" id="IPR037923">
    <property type="entry name" value="HTH-like"/>
</dbReference>
<reference evidence="5 6" key="1">
    <citation type="submission" date="2020-07" db="EMBL/GenBank/DDBJ databases">
        <title>Sequencing the genomes of 1000 actinobacteria strains.</title>
        <authorList>
            <person name="Klenk H.-P."/>
        </authorList>
    </citation>
    <scope>NUCLEOTIDE SEQUENCE [LARGE SCALE GENOMIC DNA]</scope>
    <source>
        <strain evidence="5 6">DSM 23141</strain>
    </source>
</reference>
<comment type="caution">
    <text evidence="5">The sequence shown here is derived from an EMBL/GenBank/DDBJ whole genome shotgun (WGS) entry which is preliminary data.</text>
</comment>
<evidence type="ECO:0000256" key="1">
    <source>
        <dbReference type="ARBA" id="ARBA00023015"/>
    </source>
</evidence>
<gene>
    <name evidence="5" type="ORF">BJ979_001547</name>
</gene>
<keyword evidence="6" id="KW-1185">Reference proteome</keyword>
<dbReference type="Proteomes" id="UP000553888">
    <property type="component" value="Unassembled WGS sequence"/>
</dbReference>
<dbReference type="Pfam" id="PF12833">
    <property type="entry name" value="HTH_18"/>
    <property type="match status" value="1"/>
</dbReference>
<dbReference type="InterPro" id="IPR009057">
    <property type="entry name" value="Homeodomain-like_sf"/>
</dbReference>
<dbReference type="EMBL" id="JACBZY010000001">
    <property type="protein sequence ID" value="NYG98921.1"/>
    <property type="molecule type" value="Genomic_DNA"/>
</dbReference>
<sequence length="269" mass="29063">MPRRSTAPRAAAAGAELRSLPTWEAGSIDVPFVVARMDELIEQDTAWDEHAHPTHELLWNATGFSELTVGRRTWTVSPTLGMWLPAGTVHRGYAPAGTRYCTAQFSVTAAPALAEGPVAVEITPLLRALLERLDDAALAPESLRLTEAMLIDVLRPAAHELLVDMPTQGVLAPIVAALDRDPGDERGLPAWAELAGVSVRTLSRAFRDETGMSFSDWIARLRAQRAIVMLAAGIHPVDVAERVGYRSVSAFGAALRRTTGMTPGAFRRD</sequence>
<dbReference type="PANTHER" id="PTHR11019">
    <property type="entry name" value="HTH-TYPE TRANSCRIPTIONAL REGULATOR NIMR"/>
    <property type="match status" value="1"/>
</dbReference>
<dbReference type="SUPFAM" id="SSF46689">
    <property type="entry name" value="Homeodomain-like"/>
    <property type="match status" value="2"/>
</dbReference>
<dbReference type="RefSeq" id="WP_343046637.1">
    <property type="nucleotide sequence ID" value="NZ_JACBZY010000001.1"/>
</dbReference>
<organism evidence="5 6">
    <name type="scientific">Schumannella luteola</name>
    <dbReference type="NCBI Taxonomy" id="472059"/>
    <lineage>
        <taxon>Bacteria</taxon>
        <taxon>Bacillati</taxon>
        <taxon>Actinomycetota</taxon>
        <taxon>Actinomycetes</taxon>
        <taxon>Micrococcales</taxon>
        <taxon>Microbacteriaceae</taxon>
        <taxon>Schumannella</taxon>
    </lineage>
</organism>
<accession>A0A852YCL4</accession>
<keyword evidence="2 5" id="KW-0238">DNA-binding</keyword>
<dbReference type="InterPro" id="IPR018060">
    <property type="entry name" value="HTH_AraC"/>
</dbReference>
<dbReference type="InterPro" id="IPR003313">
    <property type="entry name" value="AraC-bd"/>
</dbReference>
<evidence type="ECO:0000259" key="4">
    <source>
        <dbReference type="PROSITE" id="PS01124"/>
    </source>
</evidence>
<dbReference type="Gene3D" id="1.10.10.60">
    <property type="entry name" value="Homeodomain-like"/>
    <property type="match status" value="1"/>
</dbReference>
<keyword evidence="1" id="KW-0805">Transcription regulation</keyword>
<evidence type="ECO:0000256" key="2">
    <source>
        <dbReference type="ARBA" id="ARBA00023125"/>
    </source>
</evidence>
<dbReference type="GO" id="GO:0043565">
    <property type="term" value="F:sequence-specific DNA binding"/>
    <property type="evidence" value="ECO:0007669"/>
    <property type="project" value="InterPro"/>
</dbReference>
<dbReference type="Pfam" id="PF02311">
    <property type="entry name" value="AraC_binding"/>
    <property type="match status" value="1"/>
</dbReference>
<dbReference type="AlphaFoldDB" id="A0A852YCL4"/>
<dbReference type="GO" id="GO:0003700">
    <property type="term" value="F:DNA-binding transcription factor activity"/>
    <property type="evidence" value="ECO:0007669"/>
    <property type="project" value="InterPro"/>
</dbReference>
<evidence type="ECO:0000256" key="3">
    <source>
        <dbReference type="ARBA" id="ARBA00023163"/>
    </source>
</evidence>
<proteinExistence type="predicted"/>
<dbReference type="PROSITE" id="PS01124">
    <property type="entry name" value="HTH_ARAC_FAMILY_2"/>
    <property type="match status" value="1"/>
</dbReference>
<evidence type="ECO:0000313" key="6">
    <source>
        <dbReference type="Proteomes" id="UP000553888"/>
    </source>
</evidence>
<keyword evidence="3" id="KW-0804">Transcription</keyword>
<evidence type="ECO:0000313" key="5">
    <source>
        <dbReference type="EMBL" id="NYG98921.1"/>
    </source>
</evidence>
<dbReference type="SMART" id="SM00342">
    <property type="entry name" value="HTH_ARAC"/>
    <property type="match status" value="1"/>
</dbReference>
<dbReference type="PANTHER" id="PTHR11019:SF199">
    <property type="entry name" value="HTH-TYPE TRANSCRIPTIONAL REGULATOR NIMR"/>
    <property type="match status" value="1"/>
</dbReference>
<protein>
    <submittedName>
        <fullName evidence="5">AraC-like DNA-binding protein</fullName>
    </submittedName>
</protein>
<name>A0A852YCL4_9MICO</name>
<feature type="domain" description="HTH araC/xylS-type" evidence="4">
    <location>
        <begin position="172"/>
        <end position="269"/>
    </location>
</feature>